<sequence length="562" mass="64044">MGLIVDGKVSGNLPDQMAFAVNYPGYPSSVQRAVETLGGEEGLIKARSSPANFLELKFRPEDPYAHPAFGELSHSSDLVLRLTRKTKKRVAGECEPELTAPTAVRQAENDEASEPSEDVRAEIVAKVEHTYSFEGMTDYQYVIAIHAENNRGHKRKGSHQEKGSLLDMEPGELMMLVPPLFSVKDLPEEIFLRPPGGAGVKKPKQTLTEVEAGPEVLVPYALDFKVKDILSIPYITTWKQQLDKSSEVYAWTQLLADMFEERPIWTKNLLNERLIENDIHVTDFTLRRYQGLDFRVPPPLREKSGVPVEPPRWKDLCSFKVVPHKKFLIFQMHDMEDDIIQAEINKPPERSTCGESTGWFRLSTIQRLRLVVRIRFLALYPGQIARRLEDSERRILNRPRPVLRNEDEQKDAESDVPDGMCASGVPEESGEPVIQPFQVESLASEDYADRIREEVSGAKTIEEEEEDEEEEDEEDEEELEEEDEDEEEEEVEDLDARAQDFFTTSNCGLDDFIDTDVADNIPQSYLQALLGKFTFEAEGRQHDGSKDDDYTIFEQDEDEEDD</sequence>
<organism evidence="8 9">
    <name type="scientific">Riccia sorocarpa</name>
    <dbReference type="NCBI Taxonomy" id="122646"/>
    <lineage>
        <taxon>Eukaryota</taxon>
        <taxon>Viridiplantae</taxon>
        <taxon>Streptophyta</taxon>
        <taxon>Embryophyta</taxon>
        <taxon>Marchantiophyta</taxon>
        <taxon>Marchantiopsida</taxon>
        <taxon>Marchantiidae</taxon>
        <taxon>Marchantiales</taxon>
        <taxon>Ricciaceae</taxon>
        <taxon>Riccia</taxon>
    </lineage>
</organism>
<evidence type="ECO:0000313" key="8">
    <source>
        <dbReference type="EMBL" id="KAL3684861.1"/>
    </source>
</evidence>
<keyword evidence="4" id="KW-0539">Nucleus</keyword>
<feature type="region of interest" description="Disordered" evidence="5">
    <location>
        <begin position="537"/>
        <end position="562"/>
    </location>
</feature>
<keyword evidence="9" id="KW-1185">Reference proteome</keyword>
<dbReference type="PANTHER" id="PTHR13230">
    <property type="entry name" value="GENERAL TRANSCRIPTION FACTOR IIIC, POLYPEPTIDE 5"/>
    <property type="match status" value="1"/>
</dbReference>
<protein>
    <submittedName>
        <fullName evidence="8">Uncharacterized protein</fullName>
    </submittedName>
</protein>
<dbReference type="PANTHER" id="PTHR13230:SF5">
    <property type="entry name" value="GENERAL TRANSCRIPTION FACTOR 3C POLYPEPTIDE 5"/>
    <property type="match status" value="1"/>
</dbReference>
<evidence type="ECO:0000256" key="3">
    <source>
        <dbReference type="ARBA" id="ARBA00023163"/>
    </source>
</evidence>
<evidence type="ECO:0000256" key="5">
    <source>
        <dbReference type="SAM" id="MobiDB-lite"/>
    </source>
</evidence>
<comment type="subcellular location">
    <subcellularLocation>
        <location evidence="1">Nucleus</location>
    </subcellularLocation>
</comment>
<evidence type="ECO:0000259" key="6">
    <source>
        <dbReference type="Pfam" id="PF09734"/>
    </source>
</evidence>
<evidence type="ECO:0000313" key="9">
    <source>
        <dbReference type="Proteomes" id="UP001633002"/>
    </source>
</evidence>
<dbReference type="EMBL" id="JBJQOH010000006">
    <property type="protein sequence ID" value="KAL3684861.1"/>
    <property type="molecule type" value="Genomic_DNA"/>
</dbReference>
<evidence type="ECO:0000256" key="1">
    <source>
        <dbReference type="ARBA" id="ARBA00004123"/>
    </source>
</evidence>
<dbReference type="InterPro" id="IPR041499">
    <property type="entry name" value="Tfc1/Sfc1_N"/>
</dbReference>
<dbReference type="Pfam" id="PF17682">
    <property type="entry name" value="Tau95_N"/>
    <property type="match status" value="1"/>
</dbReference>
<feature type="region of interest" description="Disordered" evidence="5">
    <location>
        <begin position="455"/>
        <end position="498"/>
    </location>
</feature>
<feature type="compositionally biased region" description="Basic and acidic residues" evidence="5">
    <location>
        <begin position="537"/>
        <end position="549"/>
    </location>
</feature>
<dbReference type="Gene3D" id="3.30.200.160">
    <property type="entry name" value="TFIIIC, subcomplex tauA, subunit Sfc1, barrel domain"/>
    <property type="match status" value="1"/>
</dbReference>
<evidence type="ECO:0000256" key="2">
    <source>
        <dbReference type="ARBA" id="ARBA00023125"/>
    </source>
</evidence>
<dbReference type="InterPro" id="IPR019136">
    <property type="entry name" value="TF_IIIC_su-5_HTH"/>
</dbReference>
<keyword evidence="3" id="KW-0804">Transcription</keyword>
<evidence type="ECO:0000259" key="7">
    <source>
        <dbReference type="Pfam" id="PF17682"/>
    </source>
</evidence>
<keyword evidence="2" id="KW-0238">DNA-binding</keyword>
<dbReference type="Proteomes" id="UP001633002">
    <property type="component" value="Unassembled WGS sequence"/>
</dbReference>
<dbReference type="AlphaFoldDB" id="A0ABD3H1Q5"/>
<feature type="domain" description="Transcription factor IIIC subunit 5 HTH" evidence="6">
    <location>
        <begin position="175"/>
        <end position="278"/>
    </location>
</feature>
<evidence type="ECO:0000256" key="4">
    <source>
        <dbReference type="ARBA" id="ARBA00023242"/>
    </source>
</evidence>
<feature type="compositionally biased region" description="Basic and acidic residues" evidence="5">
    <location>
        <begin position="403"/>
        <end position="413"/>
    </location>
</feature>
<feature type="region of interest" description="Disordered" evidence="5">
    <location>
        <begin position="96"/>
        <end position="118"/>
    </location>
</feature>
<name>A0ABD3H1Q5_9MARC</name>
<feature type="domain" description="Transcription factor IIIC subunit Tfc1/Sfc1 triple barrel" evidence="7">
    <location>
        <begin position="20"/>
        <end position="141"/>
    </location>
</feature>
<reference evidence="8 9" key="1">
    <citation type="submission" date="2024-09" db="EMBL/GenBank/DDBJ databases">
        <title>Chromosome-scale assembly of Riccia sorocarpa.</title>
        <authorList>
            <person name="Paukszto L."/>
        </authorList>
    </citation>
    <scope>NUCLEOTIDE SEQUENCE [LARGE SCALE GENOMIC DNA]</scope>
    <source>
        <strain evidence="8">LP-2024</strain>
        <tissue evidence="8">Aerial parts of the thallus</tissue>
    </source>
</reference>
<comment type="caution">
    <text evidence="8">The sequence shown here is derived from an EMBL/GenBank/DDBJ whole genome shotgun (WGS) entry which is preliminary data.</text>
</comment>
<dbReference type="InterPro" id="IPR042536">
    <property type="entry name" value="TFIIIC_tauA_Sfc1"/>
</dbReference>
<dbReference type="InterPro" id="IPR040454">
    <property type="entry name" value="TF_IIIC_Tfc1/Sfc1"/>
</dbReference>
<feature type="compositionally biased region" description="Acidic residues" evidence="5">
    <location>
        <begin position="550"/>
        <end position="562"/>
    </location>
</feature>
<proteinExistence type="predicted"/>
<gene>
    <name evidence="8" type="ORF">R1sor_002883</name>
</gene>
<feature type="region of interest" description="Disordered" evidence="5">
    <location>
        <begin position="399"/>
        <end position="436"/>
    </location>
</feature>
<dbReference type="FunFam" id="3.30.200.160:FF:000002">
    <property type="entry name" value="Transcription factor IIIC, subunit 5"/>
    <property type="match status" value="1"/>
</dbReference>
<dbReference type="Pfam" id="PF09734">
    <property type="entry name" value="Tau95"/>
    <property type="match status" value="1"/>
</dbReference>
<accession>A0ABD3H1Q5</accession>
<feature type="compositionally biased region" description="Acidic residues" evidence="5">
    <location>
        <begin position="462"/>
        <end position="493"/>
    </location>
</feature>